<keyword evidence="2" id="KW-1185">Reference proteome</keyword>
<dbReference type="Proteomes" id="UP001185015">
    <property type="component" value="Unassembled WGS sequence"/>
</dbReference>
<sequence length="51" mass="5912">MKNDAFLLQKNVQDLRNKLAVCEAFPEGIPIDLLHGFKKRHKPYKSDHGIH</sequence>
<evidence type="ECO:0000313" key="2">
    <source>
        <dbReference type="Proteomes" id="UP001185015"/>
    </source>
</evidence>
<organism evidence="1 2">
    <name type="scientific">Methanococcoides alaskense</name>
    <dbReference type="NCBI Taxonomy" id="325778"/>
    <lineage>
        <taxon>Archaea</taxon>
        <taxon>Methanobacteriati</taxon>
        <taxon>Methanobacteriota</taxon>
        <taxon>Stenosarchaea group</taxon>
        <taxon>Methanomicrobia</taxon>
        <taxon>Methanosarcinales</taxon>
        <taxon>Methanosarcinaceae</taxon>
        <taxon>Methanococcoides</taxon>
    </lineage>
</organism>
<name>A0AA90ZBI9_9EURY</name>
<comment type="caution">
    <text evidence="1">The sequence shown here is derived from an EMBL/GenBank/DDBJ whole genome shotgun (WGS) entry which is preliminary data.</text>
</comment>
<evidence type="ECO:0000313" key="1">
    <source>
        <dbReference type="EMBL" id="MDR6222187.1"/>
    </source>
</evidence>
<dbReference type="EMBL" id="JAVDQI010000001">
    <property type="protein sequence ID" value="MDR6222187.1"/>
    <property type="molecule type" value="Genomic_DNA"/>
</dbReference>
<proteinExistence type="predicted"/>
<gene>
    <name evidence="1" type="ORF">J2750_000619</name>
</gene>
<protein>
    <submittedName>
        <fullName evidence="1">Uncharacterized protein</fullName>
    </submittedName>
</protein>
<dbReference type="AlphaFoldDB" id="A0AA90ZBI9"/>
<reference evidence="1 2" key="1">
    <citation type="submission" date="2023-07" db="EMBL/GenBank/DDBJ databases">
        <title>Genomic Encyclopedia of Type Strains, Phase IV (KMG-IV): sequencing the most valuable type-strain genomes for metagenomic binning, comparative biology and taxonomic classification.</title>
        <authorList>
            <person name="Goeker M."/>
        </authorList>
    </citation>
    <scope>NUCLEOTIDE SEQUENCE [LARGE SCALE GENOMIC DNA]</scope>
    <source>
        <strain evidence="1 2">DSM 17273</strain>
    </source>
</reference>
<accession>A0AA90ZBI9</accession>
<dbReference type="RefSeq" id="WP_270096033.1">
    <property type="nucleotide sequence ID" value="NZ_JAQFFK010000003.1"/>
</dbReference>